<accession>A0ACB9DHW2</accession>
<evidence type="ECO:0000313" key="1">
    <source>
        <dbReference type="EMBL" id="KAI3746244.1"/>
    </source>
</evidence>
<sequence>MSDYTCDELIGEIFQRLPPKSLFRFRSLSKAWCSRIASPDFISKHGSARNLQKVLIKHTTYCQGRPTGDLYTLHLEDRLPLSEYKGITPVEFPNKDFNIIGSCNGILCVFGVDKLITLWNPSIRRKLTVPSHQYYFQDSFEGFNVYGFGFDPTTEDYKIVWISNLRSRKSLVYTINTGLWCAITSPITTFCEVKSCPCFVNGALHWVVGNNLHSYILTFDLSTHIFGRISLPKPGWETTQLAIINGSLAVISCKVDNSWIWVRKKYDTVTSWSFFLKSDGYPYEGIIERVLQMTTNGDFVFYTSHEGYKVYNPTTGERSRLVKYKAHSENVDFKARSEIVDVKTYVESFELLNTGTAWN</sequence>
<reference evidence="2" key="1">
    <citation type="journal article" date="2022" name="Mol. Ecol. Resour.">
        <title>The genomes of chicory, endive, great burdock and yacon provide insights into Asteraceae palaeo-polyploidization history and plant inulin production.</title>
        <authorList>
            <person name="Fan W."/>
            <person name="Wang S."/>
            <person name="Wang H."/>
            <person name="Wang A."/>
            <person name="Jiang F."/>
            <person name="Liu H."/>
            <person name="Zhao H."/>
            <person name="Xu D."/>
            <person name="Zhang Y."/>
        </authorList>
    </citation>
    <scope>NUCLEOTIDE SEQUENCE [LARGE SCALE GENOMIC DNA]</scope>
    <source>
        <strain evidence="2">cv. Niubang</strain>
    </source>
</reference>
<comment type="caution">
    <text evidence="1">The sequence shown here is derived from an EMBL/GenBank/DDBJ whole genome shotgun (WGS) entry which is preliminary data.</text>
</comment>
<reference evidence="1 2" key="2">
    <citation type="journal article" date="2022" name="Mol. Ecol. Resour.">
        <title>The genomes of chicory, endive, great burdock and yacon provide insights into Asteraceae paleo-polyploidization history and plant inulin production.</title>
        <authorList>
            <person name="Fan W."/>
            <person name="Wang S."/>
            <person name="Wang H."/>
            <person name="Wang A."/>
            <person name="Jiang F."/>
            <person name="Liu H."/>
            <person name="Zhao H."/>
            <person name="Xu D."/>
            <person name="Zhang Y."/>
        </authorList>
    </citation>
    <scope>NUCLEOTIDE SEQUENCE [LARGE SCALE GENOMIC DNA]</scope>
    <source>
        <strain evidence="2">cv. Niubang</strain>
    </source>
</reference>
<protein>
    <submittedName>
        <fullName evidence="1">Uncharacterized protein</fullName>
    </submittedName>
</protein>
<dbReference type="EMBL" id="CM042049">
    <property type="protein sequence ID" value="KAI3746244.1"/>
    <property type="molecule type" value="Genomic_DNA"/>
</dbReference>
<evidence type="ECO:0000313" key="2">
    <source>
        <dbReference type="Proteomes" id="UP001055879"/>
    </source>
</evidence>
<organism evidence="1 2">
    <name type="scientific">Arctium lappa</name>
    <name type="common">Greater burdock</name>
    <name type="synonym">Lappa major</name>
    <dbReference type="NCBI Taxonomy" id="4217"/>
    <lineage>
        <taxon>Eukaryota</taxon>
        <taxon>Viridiplantae</taxon>
        <taxon>Streptophyta</taxon>
        <taxon>Embryophyta</taxon>
        <taxon>Tracheophyta</taxon>
        <taxon>Spermatophyta</taxon>
        <taxon>Magnoliopsida</taxon>
        <taxon>eudicotyledons</taxon>
        <taxon>Gunneridae</taxon>
        <taxon>Pentapetalae</taxon>
        <taxon>asterids</taxon>
        <taxon>campanulids</taxon>
        <taxon>Asterales</taxon>
        <taxon>Asteraceae</taxon>
        <taxon>Carduoideae</taxon>
        <taxon>Cardueae</taxon>
        <taxon>Arctiinae</taxon>
        <taxon>Arctium</taxon>
    </lineage>
</organism>
<gene>
    <name evidence="1" type="ORF">L6452_08668</name>
</gene>
<keyword evidence="2" id="KW-1185">Reference proteome</keyword>
<dbReference type="Proteomes" id="UP001055879">
    <property type="component" value="Linkage Group LG03"/>
</dbReference>
<proteinExistence type="predicted"/>
<name>A0ACB9DHW2_ARCLA</name>